<reference evidence="2" key="1">
    <citation type="journal article" date="2022" name="Int. J. Mol. Sci.">
        <title>Draft Genome of Tanacetum Coccineum: Genomic Comparison of Closely Related Tanacetum-Family Plants.</title>
        <authorList>
            <person name="Yamashiro T."/>
            <person name="Shiraishi A."/>
            <person name="Nakayama K."/>
            <person name="Satake H."/>
        </authorList>
    </citation>
    <scope>NUCLEOTIDE SEQUENCE</scope>
</reference>
<dbReference type="Pfam" id="PF00078">
    <property type="entry name" value="RVT_1"/>
    <property type="match status" value="1"/>
</dbReference>
<dbReference type="InterPro" id="IPR000477">
    <property type="entry name" value="RT_dom"/>
</dbReference>
<evidence type="ECO:0000259" key="1">
    <source>
        <dbReference type="Pfam" id="PF00078"/>
    </source>
</evidence>
<dbReference type="CDD" id="cd00303">
    <property type="entry name" value="retropepsin_like"/>
    <property type="match status" value="1"/>
</dbReference>
<gene>
    <name evidence="2" type="ORF">Tco_1031253</name>
</gene>
<dbReference type="PANTHER" id="PTHR33067:SF31">
    <property type="entry name" value="RNA-DIRECTED DNA POLYMERASE"/>
    <property type="match status" value="1"/>
</dbReference>
<keyword evidence="3" id="KW-1185">Reference proteome</keyword>
<accession>A0ABQ5GAH0</accession>
<proteinExistence type="predicted"/>
<name>A0ABQ5GAH0_9ASTR</name>
<evidence type="ECO:0000313" key="2">
    <source>
        <dbReference type="EMBL" id="GJT71967.1"/>
    </source>
</evidence>
<dbReference type="PANTHER" id="PTHR33067">
    <property type="entry name" value="RNA-DIRECTED DNA POLYMERASE-RELATED"/>
    <property type="match status" value="1"/>
</dbReference>
<dbReference type="CDD" id="cd01650">
    <property type="entry name" value="RT_nLTR_like"/>
    <property type="match status" value="1"/>
</dbReference>
<dbReference type="InterPro" id="IPR021109">
    <property type="entry name" value="Peptidase_aspartic_dom_sf"/>
</dbReference>
<dbReference type="Proteomes" id="UP001151760">
    <property type="component" value="Unassembled WGS sequence"/>
</dbReference>
<comment type="caution">
    <text evidence="2">The sequence shown here is derived from an EMBL/GenBank/DDBJ whole genome shotgun (WGS) entry which is preliminary data.</text>
</comment>
<dbReference type="Gene3D" id="2.40.70.10">
    <property type="entry name" value="Acid Proteases"/>
    <property type="match status" value="1"/>
</dbReference>
<sequence length="1104" mass="126137">MKSKCARNRIEMVSDAFNNLYDGNQVPGAFVNHYNQFLGAEGVTIPLDDHDLFTRVLDDAKADFMVLDVPNNEVKSVIFSIGDDRAPGPDNFTAVFFKKAWDVVGGDITYAVRDFFFNGKLLKELNHTIISLIPKVTSPARINDSRPISYCNVLYKCISKIIANRVKEGLGDIVSINQSTFVHGHRISNNILLTQELMRNYHRRCGPSRCAFKVDIQKAYDTMDWSFLETILVGFGFHPKMGDPLSPYLFTLVMEILTLILQQKVRDSDDFQYHLLCLVPSIPMSTAFFCNVPNAIKVSILNSMPFAEGVLPVRYLGEMKKGKAKVAWDSVCMPKYEGGLGIHRIYDFNVAVMATHIWSILTHRESLWVKWVYTYKLKGRSFWDVPCRGDVSWGWRKLLQIRSTIRPFIWHKINNSKSTSAWFDRWADLCPLKDMFSNRDITRSGFSLDDSVNNLISDGVWRWPLDWLSRFPIMAQLQVPLLLDDIDDVWSKVRVLCGMDSIPPWLIVVSTFIYPISKGKTAVSILSRLVLAATSYYIWLERNGRLFKKKTLSLDQIVDVIISMVRLNLVTFKFKKMSTRSREGCTLSSLSKGKTAVSILSRLVLAATSYYIWLERNGRLFKKKTLSLDQIVNVIISMMKEVNLFYNGLDVKTRQILDSKGAIPSKTTADAKVAIQEMAEYSQKWHNGTSRIRSTETSNGLTSVQAQLNNLGREIKRVNEKVYVAQVGCEQCKGPHYTKDCPLKEEGKILEEAYYTQFSGPFQGGGYRVAAPRFYQRNNASPSRFLFESRQTTIPFPSRLGNYYYKEKKGLYGPQFSKAYSYEASHIDKSIPQKEKDPESFTLPCYFNNVCFDNALADLGASVCVMPLLTYLNLGLGKLAHTKLTVELASRTVKYPKGIVENMLVGIGKFVFPVDFIILDMPKVVKVNLILGRPFLSTAYAKIDVFKRKITLRVGEEKIIYKSIKHASSLIKRVCMLSVRERMELDLEARLIGETLVLNRSLDPLRERMELDLEARLIGDTLWWKIWMATEIKTWELLFLKNHSAKLHVWKKEDRDIETKAAKGVSTEGGLELRNRNIVKMREMKECSHTEPVQKFGVVVHDME</sequence>
<reference evidence="2" key="2">
    <citation type="submission" date="2022-01" db="EMBL/GenBank/DDBJ databases">
        <authorList>
            <person name="Yamashiro T."/>
            <person name="Shiraishi A."/>
            <person name="Satake H."/>
            <person name="Nakayama K."/>
        </authorList>
    </citation>
    <scope>NUCLEOTIDE SEQUENCE</scope>
</reference>
<organism evidence="2 3">
    <name type="scientific">Tanacetum coccineum</name>
    <dbReference type="NCBI Taxonomy" id="301880"/>
    <lineage>
        <taxon>Eukaryota</taxon>
        <taxon>Viridiplantae</taxon>
        <taxon>Streptophyta</taxon>
        <taxon>Embryophyta</taxon>
        <taxon>Tracheophyta</taxon>
        <taxon>Spermatophyta</taxon>
        <taxon>Magnoliopsida</taxon>
        <taxon>eudicotyledons</taxon>
        <taxon>Gunneridae</taxon>
        <taxon>Pentapetalae</taxon>
        <taxon>asterids</taxon>
        <taxon>campanulids</taxon>
        <taxon>Asterales</taxon>
        <taxon>Asteraceae</taxon>
        <taxon>Asteroideae</taxon>
        <taxon>Anthemideae</taxon>
        <taxon>Anthemidinae</taxon>
        <taxon>Tanacetum</taxon>
    </lineage>
</organism>
<feature type="domain" description="Reverse transcriptase" evidence="1">
    <location>
        <begin position="134"/>
        <end position="264"/>
    </location>
</feature>
<evidence type="ECO:0000313" key="3">
    <source>
        <dbReference type="Proteomes" id="UP001151760"/>
    </source>
</evidence>
<protein>
    <submittedName>
        <fullName evidence="2">Sodium/hydrogen exchanger 6</fullName>
    </submittedName>
</protein>
<dbReference type="EMBL" id="BQNB010018213">
    <property type="protein sequence ID" value="GJT71967.1"/>
    <property type="molecule type" value="Genomic_DNA"/>
</dbReference>
<dbReference type="SUPFAM" id="SSF56672">
    <property type="entry name" value="DNA/RNA polymerases"/>
    <property type="match status" value="1"/>
</dbReference>
<dbReference type="InterPro" id="IPR043502">
    <property type="entry name" value="DNA/RNA_pol_sf"/>
</dbReference>